<gene>
    <name evidence="2" type="ORF">S01H4_67464</name>
</gene>
<protein>
    <submittedName>
        <fullName evidence="2">Uncharacterized protein</fullName>
    </submittedName>
</protein>
<evidence type="ECO:0000313" key="2">
    <source>
        <dbReference type="EMBL" id="GAH23338.1"/>
    </source>
</evidence>
<reference evidence="2" key="1">
    <citation type="journal article" date="2014" name="Front. Microbiol.">
        <title>High frequency of phylogenetically diverse reductive dehalogenase-homologous genes in deep subseafloor sedimentary metagenomes.</title>
        <authorList>
            <person name="Kawai M."/>
            <person name="Futagami T."/>
            <person name="Toyoda A."/>
            <person name="Takaki Y."/>
            <person name="Nishi S."/>
            <person name="Hori S."/>
            <person name="Arai W."/>
            <person name="Tsubouchi T."/>
            <person name="Morono Y."/>
            <person name="Uchiyama I."/>
            <person name="Ito T."/>
            <person name="Fujiyama A."/>
            <person name="Inagaki F."/>
            <person name="Takami H."/>
        </authorList>
    </citation>
    <scope>NUCLEOTIDE SEQUENCE</scope>
    <source>
        <strain evidence="2">Expedition CK06-06</strain>
    </source>
</reference>
<organism evidence="2">
    <name type="scientific">marine sediment metagenome</name>
    <dbReference type="NCBI Taxonomy" id="412755"/>
    <lineage>
        <taxon>unclassified sequences</taxon>
        <taxon>metagenomes</taxon>
        <taxon>ecological metagenomes</taxon>
    </lineage>
</organism>
<proteinExistence type="predicted"/>
<name>X1FRF0_9ZZZZ</name>
<feature type="non-terminal residue" evidence="2">
    <location>
        <position position="31"/>
    </location>
</feature>
<dbReference type="AlphaFoldDB" id="X1FRF0"/>
<dbReference type="EMBL" id="BART01042462">
    <property type="protein sequence ID" value="GAH23338.1"/>
    <property type="molecule type" value="Genomic_DNA"/>
</dbReference>
<feature type="compositionally biased region" description="Polar residues" evidence="1">
    <location>
        <begin position="1"/>
        <end position="15"/>
    </location>
</feature>
<sequence>AVAIISNNGGFSKNELSGPYTLYPEENRRGR</sequence>
<feature type="non-terminal residue" evidence="2">
    <location>
        <position position="1"/>
    </location>
</feature>
<comment type="caution">
    <text evidence="2">The sequence shown here is derived from an EMBL/GenBank/DDBJ whole genome shotgun (WGS) entry which is preliminary data.</text>
</comment>
<accession>X1FRF0</accession>
<feature type="region of interest" description="Disordered" evidence="1">
    <location>
        <begin position="1"/>
        <end position="31"/>
    </location>
</feature>
<evidence type="ECO:0000256" key="1">
    <source>
        <dbReference type="SAM" id="MobiDB-lite"/>
    </source>
</evidence>